<dbReference type="EMBL" id="MCFD01000007">
    <property type="protein sequence ID" value="ORX69712.1"/>
    <property type="molecule type" value="Genomic_DNA"/>
</dbReference>
<feature type="transmembrane region" description="Helical" evidence="2">
    <location>
        <begin position="12"/>
        <end position="31"/>
    </location>
</feature>
<feature type="transmembrane region" description="Helical" evidence="2">
    <location>
        <begin position="192"/>
        <end position="215"/>
    </location>
</feature>
<dbReference type="GeneID" id="63807030"/>
<protein>
    <submittedName>
        <fullName evidence="3">Uncharacterized protein</fullName>
    </submittedName>
</protein>
<evidence type="ECO:0000256" key="1">
    <source>
        <dbReference type="SAM" id="MobiDB-lite"/>
    </source>
</evidence>
<evidence type="ECO:0000256" key="2">
    <source>
        <dbReference type="SAM" id="Phobius"/>
    </source>
</evidence>
<proteinExistence type="predicted"/>
<evidence type="ECO:0000313" key="4">
    <source>
        <dbReference type="Proteomes" id="UP000193922"/>
    </source>
</evidence>
<keyword evidence="2" id="KW-0472">Membrane</keyword>
<reference evidence="3 4" key="1">
    <citation type="submission" date="2016-07" db="EMBL/GenBank/DDBJ databases">
        <title>Pervasive Adenine N6-methylation of Active Genes in Fungi.</title>
        <authorList>
            <consortium name="DOE Joint Genome Institute"/>
            <person name="Mondo S.J."/>
            <person name="Dannebaum R.O."/>
            <person name="Kuo R.C."/>
            <person name="Labutti K."/>
            <person name="Haridas S."/>
            <person name="Kuo A."/>
            <person name="Salamov A."/>
            <person name="Ahrendt S.R."/>
            <person name="Lipzen A."/>
            <person name="Sullivan W."/>
            <person name="Andreopoulos W.B."/>
            <person name="Clum A."/>
            <person name="Lindquist E."/>
            <person name="Daum C."/>
            <person name="Ramamoorthy G.K."/>
            <person name="Gryganskyi A."/>
            <person name="Culley D."/>
            <person name="Magnuson J.K."/>
            <person name="James T.Y."/>
            <person name="O'Malley M.A."/>
            <person name="Stajich J.E."/>
            <person name="Spatafora J.W."/>
            <person name="Visel A."/>
            <person name="Grigoriev I.V."/>
        </authorList>
    </citation>
    <scope>NUCLEOTIDE SEQUENCE [LARGE SCALE GENOMIC DNA]</scope>
    <source>
        <strain evidence="3 4">ATCC 12442</strain>
    </source>
</reference>
<dbReference type="AlphaFoldDB" id="A0A1Y1W8D8"/>
<gene>
    <name evidence="3" type="ORF">DL89DRAFT_293325</name>
</gene>
<name>A0A1Y1W8D8_9FUNG</name>
<comment type="caution">
    <text evidence="3">The sequence shown here is derived from an EMBL/GenBank/DDBJ whole genome shotgun (WGS) entry which is preliminary data.</text>
</comment>
<organism evidence="3 4">
    <name type="scientific">Linderina pennispora</name>
    <dbReference type="NCBI Taxonomy" id="61395"/>
    <lineage>
        <taxon>Eukaryota</taxon>
        <taxon>Fungi</taxon>
        <taxon>Fungi incertae sedis</taxon>
        <taxon>Zoopagomycota</taxon>
        <taxon>Kickxellomycotina</taxon>
        <taxon>Kickxellomycetes</taxon>
        <taxon>Kickxellales</taxon>
        <taxon>Kickxellaceae</taxon>
        <taxon>Linderina</taxon>
    </lineage>
</organism>
<dbReference type="RefSeq" id="XP_040743400.1">
    <property type="nucleotide sequence ID" value="XM_040890382.1"/>
</dbReference>
<dbReference type="OrthoDB" id="5541616at2759"/>
<evidence type="ECO:0000313" key="3">
    <source>
        <dbReference type="EMBL" id="ORX69712.1"/>
    </source>
</evidence>
<keyword evidence="2" id="KW-1133">Transmembrane helix</keyword>
<keyword evidence="2" id="KW-0812">Transmembrane</keyword>
<keyword evidence="4" id="KW-1185">Reference proteome</keyword>
<accession>A0A1Y1W8D8</accession>
<sequence>MTTVKDQPAGTLLGKRLIVLAVCIYMTRAILGVVKCMLDIALISSVVLIMAAFYSATGNLDSKGVPATALAKLEALVDPMFAQAADRLPALSGPLQSIAGYIYASPDASSGQEPFDCGECAQAALRHQRLLDCGRVIGRAILCDAQEGCGFFDNTGVCVPGSWLNPSQNHTASGDLWRYYHGQCYISTRVEFVLLPAILGTLILAAAIVSIWRYFTLKTFAHGCDNHGYLEACTESDRECQHHSDEHTPLLIDNDPGSRASGKRLSNKSSMLSPDPIETARATQQAWADRTPGNASFEEQYGSWAQRSGHMVQPPPGPGN</sequence>
<feature type="transmembrane region" description="Helical" evidence="2">
    <location>
        <begin position="37"/>
        <end position="56"/>
    </location>
</feature>
<dbReference type="Proteomes" id="UP000193922">
    <property type="component" value="Unassembled WGS sequence"/>
</dbReference>
<feature type="region of interest" description="Disordered" evidence="1">
    <location>
        <begin position="247"/>
        <end position="320"/>
    </location>
</feature>